<reference evidence="7" key="1">
    <citation type="submission" date="2021-05" db="EMBL/GenBank/DDBJ databases">
        <authorList>
            <person name="Stam R."/>
        </authorList>
    </citation>
    <scope>NUCLEOTIDE SEQUENCE</scope>
    <source>
        <strain evidence="7">CS162</strain>
    </source>
</reference>
<dbReference type="InterPro" id="IPR005178">
    <property type="entry name" value="Ostalpha/TMEM184C"/>
</dbReference>
<keyword evidence="3 6" id="KW-1133">Transmembrane helix</keyword>
<evidence type="ECO:0000256" key="2">
    <source>
        <dbReference type="ARBA" id="ARBA00022692"/>
    </source>
</evidence>
<evidence type="ECO:0000256" key="3">
    <source>
        <dbReference type="ARBA" id="ARBA00022989"/>
    </source>
</evidence>
<dbReference type="GO" id="GO:0016020">
    <property type="term" value="C:membrane"/>
    <property type="evidence" value="ECO:0007669"/>
    <property type="project" value="UniProtKB-SubCell"/>
</dbReference>
<accession>A0A8J2N322</accession>
<dbReference type="AlphaFoldDB" id="A0A8J2N322"/>
<dbReference type="EMBL" id="CAJRGZ010000023">
    <property type="protein sequence ID" value="CAG5178740.1"/>
    <property type="molecule type" value="Genomic_DNA"/>
</dbReference>
<proteinExistence type="predicted"/>
<dbReference type="Pfam" id="PF03619">
    <property type="entry name" value="Solute_trans_a"/>
    <property type="match status" value="1"/>
</dbReference>
<dbReference type="InterPro" id="IPR021858">
    <property type="entry name" value="Fun_TF"/>
</dbReference>
<feature type="transmembrane region" description="Helical" evidence="6">
    <location>
        <begin position="102"/>
        <end position="119"/>
    </location>
</feature>
<keyword evidence="2 6" id="KW-0812">Transmembrane</keyword>
<comment type="caution">
    <text evidence="7">The sequence shown here is derived from an EMBL/GenBank/DDBJ whole genome shotgun (WGS) entry which is preliminary data.</text>
</comment>
<dbReference type="Proteomes" id="UP000676310">
    <property type="component" value="Unassembled WGS sequence"/>
</dbReference>
<dbReference type="Pfam" id="PF11951">
    <property type="entry name" value="Fungal_trans_2"/>
    <property type="match status" value="1"/>
</dbReference>
<evidence type="ECO:0000256" key="6">
    <source>
        <dbReference type="SAM" id="Phobius"/>
    </source>
</evidence>
<feature type="transmembrane region" description="Helical" evidence="6">
    <location>
        <begin position="27"/>
        <end position="50"/>
    </location>
</feature>
<feature type="transmembrane region" description="Helical" evidence="6">
    <location>
        <begin position="71"/>
        <end position="90"/>
    </location>
</feature>
<dbReference type="GeneID" id="67021008"/>
<evidence type="ECO:0000313" key="7">
    <source>
        <dbReference type="EMBL" id="CAG5178740.1"/>
    </source>
</evidence>
<feature type="transmembrane region" description="Helical" evidence="6">
    <location>
        <begin position="166"/>
        <end position="189"/>
    </location>
</feature>
<gene>
    <name evidence="7" type="ORF">ALTATR162_LOCUS8852</name>
</gene>
<keyword evidence="4 6" id="KW-0472">Membrane</keyword>
<feature type="region of interest" description="Disordered" evidence="5">
    <location>
        <begin position="455"/>
        <end position="475"/>
    </location>
</feature>
<dbReference type="CDD" id="cd12148">
    <property type="entry name" value="fungal_TF_MHR"/>
    <property type="match status" value="1"/>
</dbReference>
<feature type="transmembrane region" description="Helical" evidence="6">
    <location>
        <begin position="250"/>
        <end position="270"/>
    </location>
</feature>
<feature type="transmembrane region" description="Helical" evidence="6">
    <location>
        <begin position="282"/>
        <end position="306"/>
    </location>
</feature>
<evidence type="ECO:0000256" key="1">
    <source>
        <dbReference type="ARBA" id="ARBA00004141"/>
    </source>
</evidence>
<feature type="compositionally biased region" description="Low complexity" evidence="5">
    <location>
        <begin position="460"/>
        <end position="475"/>
    </location>
</feature>
<dbReference type="OrthoDB" id="5319341at2759"/>
<sequence>MVRTCGNGASVSQLVLEEALPFGDKDITFHLLTLNVCCTLASLTIAFSVFHIMQHALHYLCSYEQKHIIRILAVIPVYAWTTFFSYVFYSSAVYCELVRECYAAYATVSFFTLMCHYIAPNLHEQKNYFRNVKPKNWGWPLNWIQKLTGGEHKGWMRKPRSGVTWFNINYVGVFQYVVLRTIVTIIAVVTQSFGQLCKGNLNPRYASTWTAIMDALSVLVAMYCIHQVYDQLKEDLAPNKPVLKMICVKLIVLLTYWQTWLISLLIQLRALHPTRLIAAPDLHVGIPCLLTCAEALVFAILHYWAFPWRLYDIDRLPKYPEQMYDLLAEDAINNMQEQPHGNRWNFDIASLSRRQSPRQSVALEADDNPIGNVEVHAMAILEQPWNTETRIELKRQELVYFEHYVSVVAPILDLFDPVKHFANAVPHLALRNIGLLKSLLAVGACHMALSQDQDASNEVASQAPPGTPASPSSAPSTVRMVAEQLYYETLQYLSQNLLYQSYTKSREILVTATMISMYEMFGTAGTSDHSNWDRHLRGAFWIQRNSDTSGESTDGLQRAVWWAWLRQDVWAAFRTGRPALTIHQPRVPMAELTSEGLATRIIYIAAKCVQFAATPKQGDISGYIEAGETLLRMLDAWKSLLPPSFEPIPVQSGFHTSSPTPALEANMTPIWIHPPAHAAAIQMYHFARIIMILNQPSTGGLNTYQTRFKLLRESTSTICGIALAQQSQNAPSAFVSFQAIYAGLFTHSSYLICMLT</sequence>
<feature type="transmembrane region" description="Helical" evidence="6">
    <location>
        <begin position="209"/>
        <end position="229"/>
    </location>
</feature>
<keyword evidence="8" id="KW-1185">Reference proteome</keyword>
<name>A0A8J2N322_9PLEO</name>
<protein>
    <submittedName>
        <fullName evidence="7">Uncharacterized protein</fullName>
    </submittedName>
</protein>
<dbReference type="SMART" id="SM01417">
    <property type="entry name" value="Solute_trans_a"/>
    <property type="match status" value="1"/>
</dbReference>
<evidence type="ECO:0000256" key="5">
    <source>
        <dbReference type="SAM" id="MobiDB-lite"/>
    </source>
</evidence>
<dbReference type="RefSeq" id="XP_043172420.1">
    <property type="nucleotide sequence ID" value="XM_043316485.1"/>
</dbReference>
<evidence type="ECO:0000313" key="8">
    <source>
        <dbReference type="Proteomes" id="UP000676310"/>
    </source>
</evidence>
<comment type="subcellular location">
    <subcellularLocation>
        <location evidence="1">Membrane</location>
        <topology evidence="1">Multi-pass membrane protein</topology>
    </subcellularLocation>
</comment>
<evidence type="ECO:0000256" key="4">
    <source>
        <dbReference type="ARBA" id="ARBA00023136"/>
    </source>
</evidence>
<organism evidence="7 8">
    <name type="scientific">Alternaria atra</name>
    <dbReference type="NCBI Taxonomy" id="119953"/>
    <lineage>
        <taxon>Eukaryota</taxon>
        <taxon>Fungi</taxon>
        <taxon>Dikarya</taxon>
        <taxon>Ascomycota</taxon>
        <taxon>Pezizomycotina</taxon>
        <taxon>Dothideomycetes</taxon>
        <taxon>Pleosporomycetidae</taxon>
        <taxon>Pleosporales</taxon>
        <taxon>Pleosporineae</taxon>
        <taxon>Pleosporaceae</taxon>
        <taxon>Alternaria</taxon>
        <taxon>Alternaria sect. Ulocladioides</taxon>
    </lineage>
</organism>
<dbReference type="PANTHER" id="PTHR23423">
    <property type="entry name" value="ORGANIC SOLUTE TRANSPORTER-RELATED"/>
    <property type="match status" value="1"/>
</dbReference>